<reference evidence="1" key="1">
    <citation type="submission" date="2020-03" db="EMBL/GenBank/DDBJ databases">
        <title>A high-quality chromosome-level genome assembly of a woody plant with both climbing and erect habits, Rhamnella rubrinervis.</title>
        <authorList>
            <person name="Lu Z."/>
            <person name="Yang Y."/>
            <person name="Zhu X."/>
            <person name="Sun Y."/>
        </authorList>
    </citation>
    <scope>NUCLEOTIDE SEQUENCE</scope>
    <source>
        <strain evidence="1">BYM</strain>
        <tissue evidence="1">Leaf</tissue>
    </source>
</reference>
<comment type="caution">
    <text evidence="1">The sequence shown here is derived from an EMBL/GenBank/DDBJ whole genome shotgun (WGS) entry which is preliminary data.</text>
</comment>
<dbReference type="AlphaFoldDB" id="A0A8K0HD29"/>
<evidence type="ECO:0000313" key="1">
    <source>
        <dbReference type="EMBL" id="KAF3450422.1"/>
    </source>
</evidence>
<organism evidence="1 2">
    <name type="scientific">Rhamnella rubrinervis</name>
    <dbReference type="NCBI Taxonomy" id="2594499"/>
    <lineage>
        <taxon>Eukaryota</taxon>
        <taxon>Viridiplantae</taxon>
        <taxon>Streptophyta</taxon>
        <taxon>Embryophyta</taxon>
        <taxon>Tracheophyta</taxon>
        <taxon>Spermatophyta</taxon>
        <taxon>Magnoliopsida</taxon>
        <taxon>eudicotyledons</taxon>
        <taxon>Gunneridae</taxon>
        <taxon>Pentapetalae</taxon>
        <taxon>rosids</taxon>
        <taxon>fabids</taxon>
        <taxon>Rosales</taxon>
        <taxon>Rhamnaceae</taxon>
        <taxon>rhamnoid group</taxon>
        <taxon>Rhamneae</taxon>
        <taxon>Rhamnella</taxon>
    </lineage>
</organism>
<gene>
    <name evidence="1" type="ORF">FNV43_RR06503</name>
</gene>
<name>A0A8K0HD29_9ROSA</name>
<evidence type="ECO:0000313" key="2">
    <source>
        <dbReference type="Proteomes" id="UP000796880"/>
    </source>
</evidence>
<sequence length="120" mass="13614">MALQSVPLRGYTHPWSPNLRSVPSLRLNCPPQNGFHPRRRLFERPTGRAFPSWALPRLSKSISRRCSNQPAPPRDNFRSKISTFAGHGAVGESIRAPCSSHQRDIYAWSYLVHQDEGLKP</sequence>
<proteinExistence type="predicted"/>
<dbReference type="EMBL" id="VOIH02000003">
    <property type="protein sequence ID" value="KAF3450422.1"/>
    <property type="molecule type" value="Genomic_DNA"/>
</dbReference>
<dbReference type="Proteomes" id="UP000796880">
    <property type="component" value="Unassembled WGS sequence"/>
</dbReference>
<protein>
    <submittedName>
        <fullName evidence="1">Uncharacterized protein</fullName>
    </submittedName>
</protein>
<keyword evidence="2" id="KW-1185">Reference proteome</keyword>
<accession>A0A8K0HD29</accession>